<dbReference type="Gene3D" id="3.40.50.720">
    <property type="entry name" value="NAD(P)-binding Rossmann-like Domain"/>
    <property type="match status" value="1"/>
</dbReference>
<organism evidence="3 4">
    <name type="scientific">Steroidobacter gossypii</name>
    <dbReference type="NCBI Taxonomy" id="2805490"/>
    <lineage>
        <taxon>Bacteria</taxon>
        <taxon>Pseudomonadati</taxon>
        <taxon>Pseudomonadota</taxon>
        <taxon>Gammaproteobacteria</taxon>
        <taxon>Steroidobacterales</taxon>
        <taxon>Steroidobacteraceae</taxon>
        <taxon>Steroidobacter</taxon>
    </lineage>
</organism>
<comment type="caution">
    <text evidence="3">The sequence shown here is derived from an EMBL/GenBank/DDBJ whole genome shotgun (WGS) entry which is preliminary data.</text>
</comment>
<gene>
    <name evidence="3" type="ORF">JM946_10810</name>
</gene>
<sequence length="255" mass="27684">MKRIFITGSTDGLGLAAARTLMAEGHEVVLHARSMKRAAVLAELESQAAGVVIGDLSSADATKAVAEQVNKIGRMDAVIHNAGIYLERSRGTTPEGHARTLAVNTLAPYILTALIERPDRLIYLSSGMHRGGDGSLRDMDWIERRWEPSLAYSESKLYVTALTMALARRWPKVLSNAVDPGWVPTKMGGPGAPDDLEQGHLTQTWLAVSDDPAAKVSGGYWHHRQQGQPAPDALDRDFQDRLMDKLLESTGVALP</sequence>
<dbReference type="PANTHER" id="PTHR24320">
    <property type="entry name" value="RETINOL DEHYDROGENASE"/>
    <property type="match status" value="1"/>
</dbReference>
<keyword evidence="2" id="KW-0560">Oxidoreductase</keyword>
<evidence type="ECO:0000256" key="1">
    <source>
        <dbReference type="ARBA" id="ARBA00006484"/>
    </source>
</evidence>
<accession>A0ABS1WWA5</accession>
<dbReference type="RefSeq" id="WP_203167295.1">
    <property type="nucleotide sequence ID" value="NZ_JAEVLS010000002.1"/>
</dbReference>
<dbReference type="InterPro" id="IPR002347">
    <property type="entry name" value="SDR_fam"/>
</dbReference>
<dbReference type="InterPro" id="IPR036291">
    <property type="entry name" value="NAD(P)-bd_dom_sf"/>
</dbReference>
<evidence type="ECO:0000313" key="4">
    <source>
        <dbReference type="Proteomes" id="UP000661077"/>
    </source>
</evidence>
<dbReference type="PANTHER" id="PTHR24320:SF274">
    <property type="entry name" value="CHAIN DEHYDROGENASE, PUTATIVE (AFU_ORTHOLOGUE AFUA_4G00440)-RELATED"/>
    <property type="match status" value="1"/>
</dbReference>
<dbReference type="Proteomes" id="UP000661077">
    <property type="component" value="Unassembled WGS sequence"/>
</dbReference>
<reference evidence="3 4" key="1">
    <citation type="journal article" date="2021" name="Int. J. Syst. Evol. Microbiol.">
        <title>Steroidobacter gossypii sp. nov., isolated from soil of cotton cropping field.</title>
        <authorList>
            <person name="Huang R."/>
            <person name="Yang S."/>
            <person name="Zhen C."/>
            <person name="Liu W."/>
        </authorList>
    </citation>
    <scope>NUCLEOTIDE SEQUENCE [LARGE SCALE GENOMIC DNA]</scope>
    <source>
        <strain evidence="3 4">S1-65</strain>
    </source>
</reference>
<comment type="similarity">
    <text evidence="1">Belongs to the short-chain dehydrogenases/reductases (SDR) family.</text>
</comment>
<evidence type="ECO:0000313" key="3">
    <source>
        <dbReference type="EMBL" id="MBM0105243.1"/>
    </source>
</evidence>
<evidence type="ECO:0000256" key="2">
    <source>
        <dbReference type="ARBA" id="ARBA00023002"/>
    </source>
</evidence>
<proteinExistence type="inferred from homology"/>
<protein>
    <submittedName>
        <fullName evidence="3">SDR family NAD(P)-dependent oxidoreductase</fullName>
    </submittedName>
</protein>
<dbReference type="EMBL" id="JAEVLS010000002">
    <property type="protein sequence ID" value="MBM0105243.1"/>
    <property type="molecule type" value="Genomic_DNA"/>
</dbReference>
<dbReference type="PRINTS" id="PR00081">
    <property type="entry name" value="GDHRDH"/>
</dbReference>
<keyword evidence="4" id="KW-1185">Reference proteome</keyword>
<dbReference type="SUPFAM" id="SSF51735">
    <property type="entry name" value="NAD(P)-binding Rossmann-fold domains"/>
    <property type="match status" value="1"/>
</dbReference>
<name>A0ABS1WWA5_9GAMM</name>
<dbReference type="Pfam" id="PF13561">
    <property type="entry name" value="adh_short_C2"/>
    <property type="match status" value="1"/>
</dbReference>